<name>A0A1G2QPP9_9BACT</name>
<evidence type="ECO:0000256" key="1">
    <source>
        <dbReference type="SAM" id="Phobius"/>
    </source>
</evidence>
<dbReference type="AlphaFoldDB" id="A0A1G2QPP9"/>
<accession>A0A1G2QPP9</accession>
<evidence type="ECO:0000313" key="3">
    <source>
        <dbReference type="Proteomes" id="UP000179245"/>
    </source>
</evidence>
<organism evidence="2 3">
    <name type="scientific">Candidatus Wildermuthbacteria bacterium GWA2_46_15</name>
    <dbReference type="NCBI Taxonomy" id="1802443"/>
    <lineage>
        <taxon>Bacteria</taxon>
        <taxon>Candidatus Wildermuthiibacteriota</taxon>
    </lineage>
</organism>
<evidence type="ECO:0000313" key="2">
    <source>
        <dbReference type="EMBL" id="OHA62486.1"/>
    </source>
</evidence>
<protein>
    <submittedName>
        <fullName evidence="2">Uncharacterized protein</fullName>
    </submittedName>
</protein>
<dbReference type="EMBL" id="MHTO01000012">
    <property type="protein sequence ID" value="OHA62486.1"/>
    <property type="molecule type" value="Genomic_DNA"/>
</dbReference>
<reference evidence="2 3" key="1">
    <citation type="journal article" date="2016" name="Nat. Commun.">
        <title>Thousands of microbial genomes shed light on interconnected biogeochemical processes in an aquifer system.</title>
        <authorList>
            <person name="Anantharaman K."/>
            <person name="Brown C.T."/>
            <person name="Hug L.A."/>
            <person name="Sharon I."/>
            <person name="Castelle C.J."/>
            <person name="Probst A.J."/>
            <person name="Thomas B.C."/>
            <person name="Singh A."/>
            <person name="Wilkins M.J."/>
            <person name="Karaoz U."/>
            <person name="Brodie E.L."/>
            <person name="Williams K.H."/>
            <person name="Hubbard S.S."/>
            <person name="Banfield J.F."/>
        </authorList>
    </citation>
    <scope>NUCLEOTIDE SEQUENCE [LARGE SCALE GENOMIC DNA]</scope>
</reference>
<comment type="caution">
    <text evidence="2">The sequence shown here is derived from an EMBL/GenBank/DDBJ whole genome shotgun (WGS) entry which is preliminary data.</text>
</comment>
<feature type="transmembrane region" description="Helical" evidence="1">
    <location>
        <begin position="121"/>
        <end position="138"/>
    </location>
</feature>
<proteinExistence type="predicted"/>
<feature type="transmembrane region" description="Helical" evidence="1">
    <location>
        <begin position="31"/>
        <end position="51"/>
    </location>
</feature>
<keyword evidence="1" id="KW-0472">Membrane</keyword>
<dbReference type="STRING" id="1802443.A2117_01860"/>
<keyword evidence="1" id="KW-1133">Transmembrane helix</keyword>
<gene>
    <name evidence="2" type="ORF">A2117_01860</name>
</gene>
<sequence length="142" mass="16341">MTKRIEELPNEDWSKPFVKKDFKADWWPETLYFFLVVGMVVFGLSFLTNFTSMNIFLFSLHNIVDTFSILFNFLGSIFFASSLFISKQTALKLGTSRYCGETEEENLKLPAVRDRLDQRNWGIAGAVSISVGLILQFSSRFL</sequence>
<feature type="transmembrane region" description="Helical" evidence="1">
    <location>
        <begin position="63"/>
        <end position="85"/>
    </location>
</feature>
<dbReference type="Proteomes" id="UP000179245">
    <property type="component" value="Unassembled WGS sequence"/>
</dbReference>
<keyword evidence="1" id="KW-0812">Transmembrane</keyword>